<dbReference type="EMBL" id="CM055099">
    <property type="protein sequence ID" value="KAJ7546428.1"/>
    <property type="molecule type" value="Genomic_DNA"/>
</dbReference>
<protein>
    <submittedName>
        <fullName evidence="1">Uncharacterized protein</fullName>
    </submittedName>
</protein>
<name>A0ACC2CX11_DIPCM</name>
<comment type="caution">
    <text evidence="1">The sequence shown here is derived from an EMBL/GenBank/DDBJ whole genome shotgun (WGS) entry which is preliminary data.</text>
</comment>
<reference evidence="2" key="1">
    <citation type="journal article" date="2024" name="Proc. Natl. Acad. Sci. U.S.A.">
        <title>Extraordinary preservation of gene collinearity over three hundred million years revealed in homosporous lycophytes.</title>
        <authorList>
            <person name="Li C."/>
            <person name="Wickell D."/>
            <person name="Kuo L.Y."/>
            <person name="Chen X."/>
            <person name="Nie B."/>
            <person name="Liao X."/>
            <person name="Peng D."/>
            <person name="Ji J."/>
            <person name="Jenkins J."/>
            <person name="Williams M."/>
            <person name="Shu S."/>
            <person name="Plott C."/>
            <person name="Barry K."/>
            <person name="Rajasekar S."/>
            <person name="Grimwood J."/>
            <person name="Han X."/>
            <person name="Sun S."/>
            <person name="Hou Z."/>
            <person name="He W."/>
            <person name="Dai G."/>
            <person name="Sun C."/>
            <person name="Schmutz J."/>
            <person name="Leebens-Mack J.H."/>
            <person name="Li F.W."/>
            <person name="Wang L."/>
        </authorList>
    </citation>
    <scope>NUCLEOTIDE SEQUENCE [LARGE SCALE GENOMIC DNA]</scope>
    <source>
        <strain evidence="2">cv. PW_Plant_1</strain>
    </source>
</reference>
<evidence type="ECO:0000313" key="2">
    <source>
        <dbReference type="Proteomes" id="UP001162992"/>
    </source>
</evidence>
<evidence type="ECO:0000313" key="1">
    <source>
        <dbReference type="EMBL" id="KAJ7546428.1"/>
    </source>
</evidence>
<sequence>MENNRILDQCAFIPCGSTSSCLSEHDSANGSYFFTLTFCELVKEVSGSMEPHADEAPASELIGVQFSLLASKELLQLSVYENGQSLERTKDLCDPRLGLPAQSGKCYTCDAERTDQCEGHFGHIILPFCLYNPFLIRHVGRLLQKICLNCYKVKKKEKSKSNILLSSEEAEALPCSTSRKRKLLSGKNSSKVKESATESPKVKASKNHPRGRPRKMSTASMLKKCNGVSLEKRKNKDSSDVVNISSDDGSSDDYGPNKEHIGHESVDLEDKCRVRARRNLFPDIHGMVPNLDSERVTRCTSDEDCTEAVFKDEEGGCKYCKIDMQGFAEPYPPLHIKVLPKVVANVHIEVLQMEVRSKARDVPRDFWNFVQQDLEIQQRTRALLPIEAFNILRKIPSELFNSVSSKKLMIRLEDCFIKVLPVPPNCLRIIEQGWNDRLLARLGCDGSTRALGKLLNKVRTLKSAIDEKQFFHMAENDTWELQALVMRYLQTNLLVDEEGESGDSRKPGSGAALKWFRKTVLGKRSNYSSRAVISGDPYISSEEIAIPYAVAQTLTIPEVVNRFNLCKLLQCVRPHGKYLKTGAVALVREGKKFNLTGSGKNWSLKLGDIVHRRLKDGDLVLVNRTPTVHKHSLIAFQVRIRHGCTFSINPITCGPFSADFDGDEMHVYVPQSTEAVAELSELMTIPQQLISSQGGQPIIRLTQDSLLAAHCVITNHIFLSKYEMDQLQMWCTAPMPIPAILQSPCGCGPLWTGKQLFSMCLPSKVNYVNINKGTVVSDGELLVCEGGSAWLQSSTDSLLYQIFKQEGPHYALQHLNQAQLILHEWLCLHGFSIGLSDFYLSIDAYSRSKLLEEVRYGMEEAKRAFSRQQFISDADNQKNLVCGNSRKSGATASPLQSEIMVYLDPKDCRSLEKIKSLQPFAMDGFQRVFNDLEKVIIRHISSNNSLLRMVRAGSKGSVAKIVHQSGCLGIQPYRGEEWLLCQQHKQLKNYSALVGTKTYTLAQVETKGKVPLFTPMQYWRFKGLVENSFLDGLSPHNFFIHSITSRGAGICESIKEPGQLFRRLMNFLQDVSVSYDGTVRNMYGDCIIQFEYGGIKTQKEDFPIAPLTTNSKVKESAEILSNELAGEAVGALAASAVAEPAYDVVLDSPHQVGMKKVQPLTLLQETLLTRRSSKIKQNDRCVILRLARDACKLPQGQEWGVLKVLEHLKPIFLEQITLRTIIEYRKLGDCEVELARKSPWVGCFELQKESLRRCNLTLATVSYELNKKFNLDAEVSQQKRFHRLIFFSSDECQTFSTFTSDPCIYFFPDLPQFSRLEENNLYEERTSYLLETMRDVMIPVLLRTVIKGDPCIESVSIAWEEHPVKSIFCNGLLLKNSNGINEPTQSPGELVLKVLVKDVPDRGLAWKIVQRACLPIMSILDWQRSMPYSIQEVRHSFGIEAAHGCVLERLRLAVRGMGKPIYEKHLTLISDMMVHSGNVTGFTPAGYKELLDSVPVTAPFTRGACTAPRRTFLNSGLERSSDSLQGVIATSAFGKMAHLGTGSDFKLLWQETGVVGLFWSKHQHSHLHNLIKKGPSKFNDVLSQNRALHHDGDSKLEVGIIDELPSTRYHKKPSFELEEALEETWETIEQLVECTRMILHNSKYENGDILEQHDKKTILEEVLHYHPDRHLKIGNGVESIKVDYHQNHGCRCFFVNRIDGSSDDFSFHKCLKELARKSDIRLAERYEDVYFRTST</sequence>
<organism evidence="1 2">
    <name type="scientific">Diphasiastrum complanatum</name>
    <name type="common">Issler's clubmoss</name>
    <name type="synonym">Lycopodium complanatum</name>
    <dbReference type="NCBI Taxonomy" id="34168"/>
    <lineage>
        <taxon>Eukaryota</taxon>
        <taxon>Viridiplantae</taxon>
        <taxon>Streptophyta</taxon>
        <taxon>Embryophyta</taxon>
        <taxon>Tracheophyta</taxon>
        <taxon>Lycopodiopsida</taxon>
        <taxon>Lycopodiales</taxon>
        <taxon>Lycopodiaceae</taxon>
        <taxon>Lycopodioideae</taxon>
        <taxon>Diphasiastrum</taxon>
    </lineage>
</organism>
<accession>A0ACC2CX11</accession>
<keyword evidence="2" id="KW-1185">Reference proteome</keyword>
<proteinExistence type="predicted"/>
<gene>
    <name evidence="1" type="ORF">O6H91_08G040100</name>
</gene>
<dbReference type="Proteomes" id="UP001162992">
    <property type="component" value="Chromosome 8"/>
</dbReference>